<dbReference type="AlphaFoldDB" id="A0AA47NB24"/>
<dbReference type="EC" id="3.1.26.4" evidence="2"/>
<dbReference type="InterPro" id="IPR000477">
    <property type="entry name" value="RT_dom"/>
</dbReference>
<keyword evidence="3" id="KW-1133">Transmembrane helix</keyword>
<evidence type="ECO:0000313" key="5">
    <source>
        <dbReference type="EMBL" id="KAK0155753.1"/>
    </source>
</evidence>
<proteinExistence type="inferred from homology"/>
<accession>A0AA47NB24</accession>
<dbReference type="InterPro" id="IPR043502">
    <property type="entry name" value="DNA/RNA_pol_sf"/>
</dbReference>
<feature type="transmembrane region" description="Helical" evidence="3">
    <location>
        <begin position="156"/>
        <end position="179"/>
    </location>
</feature>
<keyword evidence="3" id="KW-0472">Membrane</keyword>
<evidence type="ECO:0000256" key="1">
    <source>
        <dbReference type="ARBA" id="ARBA00010879"/>
    </source>
</evidence>
<keyword evidence="3" id="KW-0812">Transmembrane</keyword>
<organism evidence="5 6">
    <name type="scientific">Merluccius polli</name>
    <name type="common">Benguela hake</name>
    <name type="synonym">Merluccius cadenati</name>
    <dbReference type="NCBI Taxonomy" id="89951"/>
    <lineage>
        <taxon>Eukaryota</taxon>
        <taxon>Metazoa</taxon>
        <taxon>Chordata</taxon>
        <taxon>Craniata</taxon>
        <taxon>Vertebrata</taxon>
        <taxon>Euteleostomi</taxon>
        <taxon>Actinopterygii</taxon>
        <taxon>Neopterygii</taxon>
        <taxon>Teleostei</taxon>
        <taxon>Neoteleostei</taxon>
        <taxon>Acanthomorphata</taxon>
        <taxon>Zeiogadaria</taxon>
        <taxon>Gadariae</taxon>
        <taxon>Gadiformes</taxon>
        <taxon>Gadoidei</taxon>
        <taxon>Merlucciidae</taxon>
        <taxon>Merluccius</taxon>
    </lineage>
</organism>
<evidence type="ECO:0000256" key="2">
    <source>
        <dbReference type="ARBA" id="ARBA00012180"/>
    </source>
</evidence>
<reference evidence="5" key="1">
    <citation type="journal article" date="2023" name="Front. Mar. Sci.">
        <title>A new Merluccius polli reference genome to investigate the effects of global change in West African waters.</title>
        <authorList>
            <person name="Mateo J.L."/>
            <person name="Blanco-Fernandez C."/>
            <person name="Garcia-Vazquez E."/>
            <person name="Machado-Schiaffino G."/>
        </authorList>
    </citation>
    <scope>NUCLEOTIDE SEQUENCE</scope>
    <source>
        <strain evidence="5">C29</strain>
        <tissue evidence="5">Fin</tissue>
    </source>
</reference>
<dbReference type="PROSITE" id="PS50878">
    <property type="entry name" value="RT_POL"/>
    <property type="match status" value="1"/>
</dbReference>
<dbReference type="InterPro" id="IPR052055">
    <property type="entry name" value="Hepadnavirus_pol/RT"/>
</dbReference>
<sequence>MLRTAEVLQAIKPGDWFTSIDLKDAYFHIPMARRHRQAVPAVCIRRPGLSIQGAPIRAALSPMQAKGLRILPYLDDWLICAQTRESAVHETAALLSHVTQLGLTVNYDKCYLTPNQVVVFLGMALPADDGLPVVAAGRQHAHLLLLLLRFQKGREFLYSLFLRLTGMLTVASAVVPLGLLQLRPLQVWMNGLQLEACAPGGTGTGGSGCPGSASVHGCSPRCDPLPSRGGSNRHLRLWLADFD</sequence>
<comment type="similarity">
    <text evidence="1">Belongs to the beta type-B retroviral polymerase family. HERV class-II K(HML-2) pol subfamily.</text>
</comment>
<comment type="caution">
    <text evidence="5">The sequence shown here is derived from an EMBL/GenBank/DDBJ whole genome shotgun (WGS) entry which is preliminary data.</text>
</comment>
<feature type="domain" description="Reverse transcriptase" evidence="4">
    <location>
        <begin position="1"/>
        <end position="125"/>
    </location>
</feature>
<protein>
    <recommendedName>
        <fullName evidence="2">ribonuclease H</fullName>
        <ecNumber evidence="2">3.1.26.4</ecNumber>
    </recommendedName>
</protein>
<dbReference type="SUPFAM" id="SSF56672">
    <property type="entry name" value="DNA/RNA polymerases"/>
    <property type="match status" value="1"/>
</dbReference>
<gene>
    <name evidence="5" type="ORF">N1851_001746</name>
</gene>
<dbReference type="GO" id="GO:0004523">
    <property type="term" value="F:RNA-DNA hybrid ribonuclease activity"/>
    <property type="evidence" value="ECO:0007669"/>
    <property type="project" value="UniProtKB-EC"/>
</dbReference>
<keyword evidence="6" id="KW-1185">Reference proteome</keyword>
<name>A0AA47NB24_MERPO</name>
<dbReference type="InterPro" id="IPR043128">
    <property type="entry name" value="Rev_trsase/Diguanyl_cyclase"/>
</dbReference>
<evidence type="ECO:0000313" key="6">
    <source>
        <dbReference type="Proteomes" id="UP001174136"/>
    </source>
</evidence>
<dbReference type="Gene3D" id="3.30.70.270">
    <property type="match status" value="1"/>
</dbReference>
<dbReference type="PANTHER" id="PTHR33050:SF7">
    <property type="entry name" value="RIBONUCLEASE H"/>
    <property type="match status" value="1"/>
</dbReference>
<evidence type="ECO:0000259" key="4">
    <source>
        <dbReference type="PROSITE" id="PS50878"/>
    </source>
</evidence>
<dbReference type="PANTHER" id="PTHR33050">
    <property type="entry name" value="REVERSE TRANSCRIPTASE DOMAIN-CONTAINING PROTEIN"/>
    <property type="match status" value="1"/>
</dbReference>
<dbReference type="Proteomes" id="UP001174136">
    <property type="component" value="Unassembled WGS sequence"/>
</dbReference>
<evidence type="ECO:0000256" key="3">
    <source>
        <dbReference type="SAM" id="Phobius"/>
    </source>
</evidence>
<dbReference type="EMBL" id="JAOPHQ010000109">
    <property type="protein sequence ID" value="KAK0155753.1"/>
    <property type="molecule type" value="Genomic_DNA"/>
</dbReference>